<dbReference type="GO" id="GO:0003712">
    <property type="term" value="F:transcription coregulator activity"/>
    <property type="evidence" value="ECO:0007669"/>
    <property type="project" value="InterPro"/>
</dbReference>
<dbReference type="Proteomes" id="UP000290900">
    <property type="component" value="Unassembled WGS sequence"/>
</dbReference>
<dbReference type="InParanoid" id="A0A448YP52"/>
<feature type="compositionally biased region" description="Acidic residues" evidence="1">
    <location>
        <begin position="353"/>
        <end position="367"/>
    </location>
</feature>
<feature type="compositionally biased region" description="Acidic residues" evidence="1">
    <location>
        <begin position="374"/>
        <end position="387"/>
    </location>
</feature>
<dbReference type="PANTHER" id="PTHR28057:SF1">
    <property type="entry name" value="PROTEIN IFH1-RELATED"/>
    <property type="match status" value="1"/>
</dbReference>
<dbReference type="EMBL" id="CAACVR010000023">
    <property type="protein sequence ID" value="VEU22647.1"/>
    <property type="molecule type" value="Genomic_DNA"/>
</dbReference>
<dbReference type="OrthoDB" id="4047468at2759"/>
<feature type="compositionally biased region" description="Basic and acidic residues" evidence="1">
    <location>
        <begin position="81"/>
        <end position="95"/>
    </location>
</feature>
<proteinExistence type="predicted"/>
<dbReference type="AlphaFoldDB" id="A0A448YP52"/>
<feature type="compositionally biased region" description="Acidic residues" evidence="1">
    <location>
        <begin position="299"/>
        <end position="325"/>
    </location>
</feature>
<keyword evidence="3" id="KW-1185">Reference proteome</keyword>
<dbReference type="PANTHER" id="PTHR28057">
    <property type="entry name" value="PROTEIN IFH1-RELATED"/>
    <property type="match status" value="1"/>
</dbReference>
<feature type="region of interest" description="Disordered" evidence="1">
    <location>
        <begin position="179"/>
        <end position="216"/>
    </location>
</feature>
<feature type="compositionally biased region" description="Basic residues" evidence="1">
    <location>
        <begin position="606"/>
        <end position="622"/>
    </location>
</feature>
<dbReference type="STRING" id="13370.A0A448YP52"/>
<organism evidence="2 3">
    <name type="scientific">Brettanomyces naardenensis</name>
    <name type="common">Yeast</name>
    <dbReference type="NCBI Taxonomy" id="13370"/>
    <lineage>
        <taxon>Eukaryota</taxon>
        <taxon>Fungi</taxon>
        <taxon>Dikarya</taxon>
        <taxon>Ascomycota</taxon>
        <taxon>Saccharomycotina</taxon>
        <taxon>Pichiomycetes</taxon>
        <taxon>Pichiales</taxon>
        <taxon>Pichiaceae</taxon>
        <taxon>Brettanomyces</taxon>
    </lineage>
</organism>
<reference evidence="2 3" key="1">
    <citation type="submission" date="2018-12" db="EMBL/GenBank/DDBJ databases">
        <authorList>
            <person name="Tiukova I."/>
            <person name="Dainat J."/>
        </authorList>
    </citation>
    <scope>NUCLEOTIDE SEQUENCE [LARGE SCALE GENOMIC DNA]</scope>
</reference>
<feature type="region of interest" description="Disordered" evidence="1">
    <location>
        <begin position="339"/>
        <end position="387"/>
    </location>
</feature>
<evidence type="ECO:0000256" key="1">
    <source>
        <dbReference type="SAM" id="MobiDB-lite"/>
    </source>
</evidence>
<feature type="region of interest" description="Disordered" evidence="1">
    <location>
        <begin position="1"/>
        <end position="55"/>
    </location>
</feature>
<feature type="region of interest" description="Disordered" evidence="1">
    <location>
        <begin position="605"/>
        <end position="624"/>
    </location>
</feature>
<evidence type="ECO:0000313" key="2">
    <source>
        <dbReference type="EMBL" id="VEU22647.1"/>
    </source>
</evidence>
<sequence>MAASPRRTSPRKVRISEDDDEEEGEEGEGEVGDEVHDANSASSFSSSDSSSDDDVDFVQLTKVKRARAMKAAKKVRYGKKGRVDDKEVKADDKPTRSTTIPSVAIPGEEIELDDSIVDAVISAEEKRMPELFENSSGGAALVTSSSDEREFPFEFQSVATPKDEPSGLNDEDLGELVESLSPLPPQKSALKVSGEPMTLDVPKFDENEINSDADYDFDPNELIRTLQNDDDELELLGNSDEDYSNFLLRATSGGIAASDRIDNYLTKQETEVMVNDLDGFGRSKVSDLGSDAIKVEELADKEEEEEESEGEGQDEDSDDDVEDSLDLLGFREIFDGDKLESGGLYVPQSAVFSEDEDGDDEEIDGDLENSREEGQDDDLSDYSDGSDNETNLLHYFFSSSSSESEGEEGRQMVGDTIASDSEETDEDTTIPRKSTHKIGSKRAKEVLSSSKNNFRAPKLGTFIVSQNRKPFGIIDGYSTRFLHPKGNKLSILKGTRAPVDITKGLSKEQRLVLQHQQLQQQRIQRQAQRPNSKSAVALDELLNISEFEDDEAINDASKFEWDSFFSQKRVPLNAFRNRGLVNNGSSNNYADATREYTFQSDTPMVRRPHHHHHHHHHHHKPGKPIPIALKLGHKNSKEKVIKSSKKTGFRKELNFGDEFVMSPSEPLKLRKGSKKRMRRKSIVEAQAEGFRATKSGLFNEEVLNDIEALLMDVGATEDYNFLFSNEG</sequence>
<protein>
    <submittedName>
        <fullName evidence="2">DEKNAAC103382</fullName>
    </submittedName>
</protein>
<feature type="compositionally biased region" description="Acidic residues" evidence="1">
    <location>
        <begin position="207"/>
        <end position="216"/>
    </location>
</feature>
<feature type="region of interest" description="Disordered" evidence="1">
    <location>
        <begin position="69"/>
        <end position="102"/>
    </location>
</feature>
<evidence type="ECO:0000313" key="3">
    <source>
        <dbReference type="Proteomes" id="UP000290900"/>
    </source>
</evidence>
<feature type="region of interest" description="Disordered" evidence="1">
    <location>
        <begin position="296"/>
        <end position="327"/>
    </location>
</feature>
<dbReference type="Pfam" id="PF10380">
    <property type="entry name" value="CRF1"/>
    <property type="match status" value="1"/>
</dbReference>
<feature type="compositionally biased region" description="Basic residues" evidence="1">
    <location>
        <begin position="69"/>
        <end position="80"/>
    </location>
</feature>
<dbReference type="InterPro" id="IPR018837">
    <property type="entry name" value="TF_CRF1/IFH1"/>
</dbReference>
<name>A0A448YP52_BRENA</name>
<dbReference type="GO" id="GO:0060962">
    <property type="term" value="P:regulation of ribosomal protein gene transcription by RNA polymerase II"/>
    <property type="evidence" value="ECO:0007669"/>
    <property type="project" value="InterPro"/>
</dbReference>
<feature type="compositionally biased region" description="Low complexity" evidence="1">
    <location>
        <begin position="38"/>
        <end position="49"/>
    </location>
</feature>
<feature type="compositionally biased region" description="Acidic residues" evidence="1">
    <location>
        <begin position="17"/>
        <end position="32"/>
    </location>
</feature>
<feature type="region of interest" description="Disordered" evidence="1">
    <location>
        <begin position="399"/>
        <end position="449"/>
    </location>
</feature>
<accession>A0A448YP52</accession>
<gene>
    <name evidence="2" type="ORF">BRENAR_LOCUS3378</name>
</gene>